<evidence type="ECO:0000313" key="2">
    <source>
        <dbReference type="EMBL" id="RZR74168.1"/>
    </source>
</evidence>
<name>A0A445MIY7_ENSVE</name>
<reference evidence="2" key="1">
    <citation type="journal article" date="2018" name="Data Brief">
        <title>Genome sequence data from 17 accessions of Ensete ventricosum, a staple food crop for millions in Ethiopia.</title>
        <authorList>
            <person name="Yemataw Z."/>
            <person name="Muzemil S."/>
            <person name="Ambachew D."/>
            <person name="Tripathi L."/>
            <person name="Tesfaye K."/>
            <person name="Chala A."/>
            <person name="Farbos A."/>
            <person name="O'Neill P."/>
            <person name="Moore K."/>
            <person name="Grant M."/>
            <person name="Studholme D.J."/>
        </authorList>
    </citation>
    <scope>NUCLEOTIDE SEQUENCE [LARGE SCALE GENOMIC DNA]</scope>
    <source>
        <tissue evidence="2">Leaf</tissue>
    </source>
</reference>
<sequence>MSIQKVWRHWNQGNALRVVDQSVVDRCKPQQVLRCVRGEYDVCLVDTFRLYDYGANIAGSGPCALARPWSSRVDPIEQELENCDVARVDPTEQELGNYDVARVDPNEQELGNCNVVRVDPTEQELGNCDFRLLPRVSPGANPGIWPSGWTRAQIRGFGRGVWRFGREGELERKYGDLAEKVNSGANLERFGREGELGRKSGDLAEKVNSGANME</sequence>
<feature type="region of interest" description="Disordered" evidence="1">
    <location>
        <begin position="192"/>
        <end position="214"/>
    </location>
</feature>
<dbReference type="AlphaFoldDB" id="A0A445MIY7"/>
<dbReference type="Proteomes" id="UP000290560">
    <property type="component" value="Unassembled WGS sequence"/>
</dbReference>
<evidence type="ECO:0000256" key="1">
    <source>
        <dbReference type="SAM" id="MobiDB-lite"/>
    </source>
</evidence>
<accession>A0A445MIY7</accession>
<proteinExistence type="predicted"/>
<gene>
    <name evidence="2" type="ORF">BHM03_00033072</name>
</gene>
<feature type="non-terminal residue" evidence="2">
    <location>
        <position position="214"/>
    </location>
</feature>
<protein>
    <submittedName>
        <fullName evidence="2">Uncharacterized protein</fullName>
    </submittedName>
</protein>
<dbReference type="EMBL" id="KV876139">
    <property type="protein sequence ID" value="RZR74168.1"/>
    <property type="molecule type" value="Genomic_DNA"/>
</dbReference>
<organism evidence="2">
    <name type="scientific">Ensete ventricosum</name>
    <name type="common">Abyssinian banana</name>
    <name type="synonym">Musa ensete</name>
    <dbReference type="NCBI Taxonomy" id="4639"/>
    <lineage>
        <taxon>Eukaryota</taxon>
        <taxon>Viridiplantae</taxon>
        <taxon>Streptophyta</taxon>
        <taxon>Embryophyta</taxon>
        <taxon>Tracheophyta</taxon>
        <taxon>Spermatophyta</taxon>
        <taxon>Magnoliopsida</taxon>
        <taxon>Liliopsida</taxon>
        <taxon>Zingiberales</taxon>
        <taxon>Musaceae</taxon>
        <taxon>Ensete</taxon>
    </lineage>
</organism>
<feature type="compositionally biased region" description="Basic and acidic residues" evidence="1">
    <location>
        <begin position="192"/>
        <end position="205"/>
    </location>
</feature>